<dbReference type="Gramene" id="ONH96534">
    <property type="protein sequence ID" value="ONH96534"/>
    <property type="gene ID" value="PRUPE_7G135100"/>
</dbReference>
<proteinExistence type="predicted"/>
<evidence type="ECO:0000313" key="2">
    <source>
        <dbReference type="Proteomes" id="UP000006882"/>
    </source>
</evidence>
<keyword evidence="2" id="KW-1185">Reference proteome</keyword>
<name>A0A251NE28_PRUPE</name>
<dbReference type="AlphaFoldDB" id="A0A251NE28"/>
<protein>
    <submittedName>
        <fullName evidence="1">Uncharacterized protein</fullName>
    </submittedName>
</protein>
<evidence type="ECO:0000313" key="1">
    <source>
        <dbReference type="EMBL" id="ONH96534.1"/>
    </source>
</evidence>
<reference evidence="1 2" key="1">
    <citation type="journal article" date="2013" name="Nat. Genet.">
        <title>The high-quality draft genome of peach (Prunus persica) identifies unique patterns of genetic diversity, domestication and genome evolution.</title>
        <authorList>
            <consortium name="International Peach Genome Initiative"/>
            <person name="Verde I."/>
            <person name="Abbott A.G."/>
            <person name="Scalabrin S."/>
            <person name="Jung S."/>
            <person name="Shu S."/>
            <person name="Marroni F."/>
            <person name="Zhebentyayeva T."/>
            <person name="Dettori M.T."/>
            <person name="Grimwood J."/>
            <person name="Cattonaro F."/>
            <person name="Zuccolo A."/>
            <person name="Rossini L."/>
            <person name="Jenkins J."/>
            <person name="Vendramin E."/>
            <person name="Meisel L.A."/>
            <person name="Decroocq V."/>
            <person name="Sosinski B."/>
            <person name="Prochnik S."/>
            <person name="Mitros T."/>
            <person name="Policriti A."/>
            <person name="Cipriani G."/>
            <person name="Dondini L."/>
            <person name="Ficklin S."/>
            <person name="Goodstein D.M."/>
            <person name="Xuan P."/>
            <person name="Del Fabbro C."/>
            <person name="Aramini V."/>
            <person name="Copetti D."/>
            <person name="Gonzalez S."/>
            <person name="Horner D.S."/>
            <person name="Falchi R."/>
            <person name="Lucas S."/>
            <person name="Mica E."/>
            <person name="Maldonado J."/>
            <person name="Lazzari B."/>
            <person name="Bielenberg D."/>
            <person name="Pirona R."/>
            <person name="Miculan M."/>
            <person name="Barakat A."/>
            <person name="Testolin R."/>
            <person name="Stella A."/>
            <person name="Tartarini S."/>
            <person name="Tonutti P."/>
            <person name="Arus P."/>
            <person name="Orellana A."/>
            <person name="Wells C."/>
            <person name="Main D."/>
            <person name="Vizzotto G."/>
            <person name="Silva H."/>
            <person name="Salamini F."/>
            <person name="Schmutz J."/>
            <person name="Morgante M."/>
            <person name="Rokhsar D.S."/>
        </authorList>
    </citation>
    <scope>NUCLEOTIDE SEQUENCE [LARGE SCALE GENOMIC DNA]</scope>
    <source>
        <strain evidence="2">cv. Nemared</strain>
    </source>
</reference>
<accession>A0A251NE28</accession>
<gene>
    <name evidence="1" type="ORF">PRUPE_7G135100</name>
</gene>
<sequence length="60" mass="6978">MARFPIGFTHKKTFTFGKSQSFLKKDKITSQLSNQRHANVKDFLGNQKINKGNFVHFCLF</sequence>
<dbReference type="EMBL" id="CM007657">
    <property type="protein sequence ID" value="ONH96534.1"/>
    <property type="molecule type" value="Genomic_DNA"/>
</dbReference>
<organism evidence="1 2">
    <name type="scientific">Prunus persica</name>
    <name type="common">Peach</name>
    <name type="synonym">Amygdalus persica</name>
    <dbReference type="NCBI Taxonomy" id="3760"/>
    <lineage>
        <taxon>Eukaryota</taxon>
        <taxon>Viridiplantae</taxon>
        <taxon>Streptophyta</taxon>
        <taxon>Embryophyta</taxon>
        <taxon>Tracheophyta</taxon>
        <taxon>Spermatophyta</taxon>
        <taxon>Magnoliopsida</taxon>
        <taxon>eudicotyledons</taxon>
        <taxon>Gunneridae</taxon>
        <taxon>Pentapetalae</taxon>
        <taxon>rosids</taxon>
        <taxon>fabids</taxon>
        <taxon>Rosales</taxon>
        <taxon>Rosaceae</taxon>
        <taxon>Amygdaloideae</taxon>
        <taxon>Amygdaleae</taxon>
        <taxon>Prunus</taxon>
    </lineage>
</organism>
<dbReference type="Proteomes" id="UP000006882">
    <property type="component" value="Chromosome G7"/>
</dbReference>